<organism evidence="1 2">
    <name type="scientific">Oedothorax gibbosus</name>
    <dbReference type="NCBI Taxonomy" id="931172"/>
    <lineage>
        <taxon>Eukaryota</taxon>
        <taxon>Metazoa</taxon>
        <taxon>Ecdysozoa</taxon>
        <taxon>Arthropoda</taxon>
        <taxon>Chelicerata</taxon>
        <taxon>Arachnida</taxon>
        <taxon>Araneae</taxon>
        <taxon>Araneomorphae</taxon>
        <taxon>Entelegynae</taxon>
        <taxon>Araneoidea</taxon>
        <taxon>Linyphiidae</taxon>
        <taxon>Erigoninae</taxon>
        <taxon>Oedothorax</taxon>
    </lineage>
</organism>
<evidence type="ECO:0000313" key="2">
    <source>
        <dbReference type="Proteomes" id="UP000827092"/>
    </source>
</evidence>
<gene>
    <name evidence="1" type="ORF">JTE90_022571</name>
</gene>
<protein>
    <recommendedName>
        <fullName evidence="3">Vitellogenin</fullName>
    </recommendedName>
</protein>
<keyword evidence="2" id="KW-1185">Reference proteome</keyword>
<proteinExistence type="predicted"/>
<evidence type="ECO:0000313" key="1">
    <source>
        <dbReference type="EMBL" id="KAG8160609.1"/>
    </source>
</evidence>
<accession>A0AAV6TER9</accession>
<name>A0AAV6TER9_9ARAC</name>
<reference evidence="1 2" key="1">
    <citation type="journal article" date="2022" name="Nat. Ecol. Evol.">
        <title>A masculinizing supergene underlies an exaggerated male reproductive morph in a spider.</title>
        <authorList>
            <person name="Hendrickx F."/>
            <person name="De Corte Z."/>
            <person name="Sonet G."/>
            <person name="Van Belleghem S.M."/>
            <person name="Kostlbacher S."/>
            <person name="Vangestel C."/>
        </authorList>
    </citation>
    <scope>NUCLEOTIDE SEQUENCE [LARGE SCALE GENOMIC DNA]</scope>
    <source>
        <strain evidence="1">W744_W776</strain>
    </source>
</reference>
<dbReference type="EMBL" id="JAFNEN010005795">
    <property type="protein sequence ID" value="KAG8160609.1"/>
    <property type="molecule type" value="Genomic_DNA"/>
</dbReference>
<sequence length="96" mass="10949">MEYYNLRSTRKMFKPEDKVSVLLPDSSNKLLARWQGPGVIESLKNEHSFLVKNARQCCKTCPSEQNKGIRGDVNVIFEEEFGEVEDAPIIAAKDNF</sequence>
<comment type="caution">
    <text evidence="1">The sequence shown here is derived from an EMBL/GenBank/DDBJ whole genome shotgun (WGS) entry which is preliminary data.</text>
</comment>
<dbReference type="AlphaFoldDB" id="A0AAV6TER9"/>
<evidence type="ECO:0008006" key="3">
    <source>
        <dbReference type="Google" id="ProtNLM"/>
    </source>
</evidence>
<dbReference type="Proteomes" id="UP000827092">
    <property type="component" value="Unassembled WGS sequence"/>
</dbReference>